<dbReference type="RefSeq" id="XP_025463908.1">
    <property type="nucleotide sequence ID" value="XM_025612526.1"/>
</dbReference>
<evidence type="ECO:0000313" key="1">
    <source>
        <dbReference type="EMBL" id="PWY75281.1"/>
    </source>
</evidence>
<protein>
    <submittedName>
        <fullName evidence="1">Uncharacterized protein</fullName>
    </submittedName>
</protein>
<gene>
    <name evidence="1" type="ORF">BO94DRAFT_538592</name>
</gene>
<dbReference type="EMBL" id="MSFK01000029">
    <property type="protein sequence ID" value="PWY75281.1"/>
    <property type="molecule type" value="Genomic_DNA"/>
</dbReference>
<sequence length="139" mass="15705">MESYELPPEAEAIRKDIRQMVSEADTVSNKQDKSNSITIMEDEMGNKTYLGASLTEEITRLIEIMRIGRGWGYRLVNFRHHSVLPIKQGQGYLIPLSEQIMTAPGGILQEGFYKIIVNELTISAGAIAIFILPYELCER</sequence>
<keyword evidence="2" id="KW-1185">Reference proteome</keyword>
<dbReference type="AlphaFoldDB" id="A0A317VPT8"/>
<dbReference type="OrthoDB" id="4390692at2759"/>
<accession>A0A317VPT8</accession>
<organism evidence="1 2">
    <name type="scientific">Aspergillus sclerotioniger CBS 115572</name>
    <dbReference type="NCBI Taxonomy" id="1450535"/>
    <lineage>
        <taxon>Eukaryota</taxon>
        <taxon>Fungi</taxon>
        <taxon>Dikarya</taxon>
        <taxon>Ascomycota</taxon>
        <taxon>Pezizomycotina</taxon>
        <taxon>Eurotiomycetes</taxon>
        <taxon>Eurotiomycetidae</taxon>
        <taxon>Eurotiales</taxon>
        <taxon>Aspergillaceae</taxon>
        <taxon>Aspergillus</taxon>
        <taxon>Aspergillus subgen. Circumdati</taxon>
    </lineage>
</organism>
<comment type="caution">
    <text evidence="1">The sequence shown here is derived from an EMBL/GenBank/DDBJ whole genome shotgun (WGS) entry which is preliminary data.</text>
</comment>
<dbReference type="Proteomes" id="UP000246702">
    <property type="component" value="Unassembled WGS sequence"/>
</dbReference>
<name>A0A317VPT8_9EURO</name>
<dbReference type="GeneID" id="37114669"/>
<reference evidence="1 2" key="1">
    <citation type="submission" date="2016-12" db="EMBL/GenBank/DDBJ databases">
        <title>The genomes of Aspergillus section Nigri reveals drivers in fungal speciation.</title>
        <authorList>
            <consortium name="DOE Joint Genome Institute"/>
            <person name="Vesth T.C."/>
            <person name="Nybo J."/>
            <person name="Theobald S."/>
            <person name="Brandl J."/>
            <person name="Frisvad J.C."/>
            <person name="Nielsen K.F."/>
            <person name="Lyhne E.K."/>
            <person name="Kogle M.E."/>
            <person name="Kuo A."/>
            <person name="Riley R."/>
            <person name="Clum A."/>
            <person name="Nolan M."/>
            <person name="Lipzen A."/>
            <person name="Salamov A."/>
            <person name="Henrissat B."/>
            <person name="Wiebenga A."/>
            <person name="De Vries R.P."/>
            <person name="Grigoriev I.V."/>
            <person name="Mortensen U.H."/>
            <person name="Andersen M.R."/>
            <person name="Baker S.E."/>
        </authorList>
    </citation>
    <scope>NUCLEOTIDE SEQUENCE [LARGE SCALE GENOMIC DNA]</scope>
    <source>
        <strain evidence="1 2">CBS 115572</strain>
    </source>
</reference>
<proteinExistence type="predicted"/>
<evidence type="ECO:0000313" key="2">
    <source>
        <dbReference type="Proteomes" id="UP000246702"/>
    </source>
</evidence>